<dbReference type="EMBL" id="CM017322">
    <property type="protein sequence ID" value="KAE8008573.1"/>
    <property type="molecule type" value="Genomic_DNA"/>
</dbReference>
<dbReference type="GO" id="GO:0046872">
    <property type="term" value="F:metal ion binding"/>
    <property type="evidence" value="ECO:0007669"/>
    <property type="project" value="UniProtKB-KW"/>
</dbReference>
<evidence type="ECO:0000313" key="13">
    <source>
        <dbReference type="Proteomes" id="UP000327013"/>
    </source>
</evidence>
<dbReference type="InterPro" id="IPR006511">
    <property type="entry name" value="SHI_C"/>
</dbReference>
<gene>
    <name evidence="12" type="ORF">FH972_005071</name>
</gene>
<evidence type="ECO:0000256" key="11">
    <source>
        <dbReference type="SAM" id="MobiDB-lite"/>
    </source>
</evidence>
<dbReference type="GO" id="GO:0045893">
    <property type="term" value="P:positive regulation of DNA-templated transcription"/>
    <property type="evidence" value="ECO:0007669"/>
    <property type="project" value="TreeGrafter"/>
</dbReference>
<dbReference type="OrthoDB" id="692274at2759"/>
<dbReference type="NCBIfam" id="TIGR01624">
    <property type="entry name" value="LRP1_Cterm"/>
    <property type="match status" value="1"/>
</dbReference>
<reference evidence="12 13" key="1">
    <citation type="submission" date="2019-06" db="EMBL/GenBank/DDBJ databases">
        <title>A chromosomal-level reference genome of Carpinus fangiana (Coryloideae, Betulaceae).</title>
        <authorList>
            <person name="Yang X."/>
            <person name="Wang Z."/>
            <person name="Zhang L."/>
            <person name="Hao G."/>
            <person name="Liu J."/>
            <person name="Yang Y."/>
        </authorList>
    </citation>
    <scope>NUCLEOTIDE SEQUENCE [LARGE SCALE GENOMIC DNA]</scope>
    <source>
        <strain evidence="12">Cfa_2016G</strain>
        <tissue evidence="12">Leaf</tissue>
    </source>
</reference>
<feature type="compositionally biased region" description="Basic residues" evidence="11">
    <location>
        <begin position="49"/>
        <end position="59"/>
    </location>
</feature>
<keyword evidence="6" id="KW-0073">Auxin biosynthesis</keyword>
<evidence type="ECO:0000256" key="2">
    <source>
        <dbReference type="ARBA" id="ARBA00006911"/>
    </source>
</evidence>
<evidence type="ECO:0000256" key="1">
    <source>
        <dbReference type="ARBA" id="ARBA00004123"/>
    </source>
</evidence>
<organism evidence="12 13">
    <name type="scientific">Carpinus fangiana</name>
    <dbReference type="NCBI Taxonomy" id="176857"/>
    <lineage>
        <taxon>Eukaryota</taxon>
        <taxon>Viridiplantae</taxon>
        <taxon>Streptophyta</taxon>
        <taxon>Embryophyta</taxon>
        <taxon>Tracheophyta</taxon>
        <taxon>Spermatophyta</taxon>
        <taxon>Magnoliopsida</taxon>
        <taxon>eudicotyledons</taxon>
        <taxon>Gunneridae</taxon>
        <taxon>Pentapetalae</taxon>
        <taxon>rosids</taxon>
        <taxon>fabids</taxon>
        <taxon>Fagales</taxon>
        <taxon>Betulaceae</taxon>
        <taxon>Carpinus</taxon>
    </lineage>
</organism>
<dbReference type="Proteomes" id="UP000327013">
    <property type="component" value="Chromosome 2"/>
</dbReference>
<dbReference type="GO" id="GO:0005634">
    <property type="term" value="C:nucleus"/>
    <property type="evidence" value="ECO:0007669"/>
    <property type="project" value="UniProtKB-SubCell"/>
</dbReference>
<comment type="similarity">
    <text evidence="2">Belongs to the SHI protein family.</text>
</comment>
<keyword evidence="13" id="KW-1185">Reference proteome</keyword>
<evidence type="ECO:0000256" key="9">
    <source>
        <dbReference type="ARBA" id="ARBA00023242"/>
    </source>
</evidence>
<accession>A0A5N6QQZ8</accession>
<dbReference type="GO" id="GO:0009851">
    <property type="term" value="P:auxin biosynthetic process"/>
    <property type="evidence" value="ECO:0007669"/>
    <property type="project" value="UniProtKB-KW"/>
</dbReference>
<dbReference type="Pfam" id="PF05142">
    <property type="entry name" value="DUF702"/>
    <property type="match status" value="1"/>
</dbReference>
<dbReference type="AlphaFoldDB" id="A0A5N6QQZ8"/>
<evidence type="ECO:0000256" key="8">
    <source>
        <dbReference type="ARBA" id="ARBA00023159"/>
    </source>
</evidence>
<evidence type="ECO:0000313" key="12">
    <source>
        <dbReference type="EMBL" id="KAE8008573.1"/>
    </source>
</evidence>
<keyword evidence="8" id="KW-0010">Activator</keyword>
<evidence type="ECO:0000256" key="4">
    <source>
        <dbReference type="ARBA" id="ARBA00022723"/>
    </source>
</evidence>
<evidence type="ECO:0000256" key="6">
    <source>
        <dbReference type="ARBA" id="ARBA00023070"/>
    </source>
</evidence>
<protein>
    <submittedName>
        <fullName evidence="12">Uncharacterized protein</fullName>
    </submittedName>
</protein>
<evidence type="ECO:0000256" key="3">
    <source>
        <dbReference type="ARBA" id="ARBA00022473"/>
    </source>
</evidence>
<evidence type="ECO:0000256" key="5">
    <source>
        <dbReference type="ARBA" id="ARBA00022833"/>
    </source>
</evidence>
<evidence type="ECO:0000256" key="7">
    <source>
        <dbReference type="ARBA" id="ARBA00023125"/>
    </source>
</evidence>
<dbReference type="InterPro" id="IPR006510">
    <property type="entry name" value="Znf_LRP1"/>
</dbReference>
<keyword evidence="10" id="KW-0927">Auxin signaling pathway</keyword>
<proteinExistence type="inferred from homology"/>
<keyword evidence="5" id="KW-0862">Zinc</keyword>
<dbReference type="GO" id="GO:0003677">
    <property type="term" value="F:DNA binding"/>
    <property type="evidence" value="ECO:0007669"/>
    <property type="project" value="UniProtKB-KW"/>
</dbReference>
<keyword evidence="4" id="KW-0479">Metal-binding</keyword>
<comment type="subcellular location">
    <subcellularLocation>
        <location evidence="1">Nucleus</location>
    </subcellularLocation>
</comment>
<name>A0A5N6QQZ8_9ROSI</name>
<dbReference type="PANTHER" id="PTHR31604">
    <property type="entry name" value="PROTEIN LATERAL ROOT PRIMORDIUM 1"/>
    <property type="match status" value="1"/>
</dbReference>
<sequence length="182" mass="20117">MRCRTCCKNKGFQCETHVKSTWVPLYRRRQRQQHKQQQQLASVLPQHLQGHHNPKKRLRQIPSSGSKEGNLPAEVHTMAAFCCIRVSSMGEAVDEYAYQTSVKIGGHVFRGILYDQGPESRDNPGEGSSLALEQPNLANAAALAPSASTSANAQPLILPSPSPLFHFNAFMPGTQFLPRPKS</sequence>
<keyword evidence="9" id="KW-0539">Nucleus</keyword>
<dbReference type="PANTHER" id="PTHR31604:SF16">
    <property type="entry name" value="PROTEIN SHI RELATED SEQUENCE 3"/>
    <property type="match status" value="1"/>
</dbReference>
<keyword evidence="7" id="KW-0238">DNA-binding</keyword>
<dbReference type="InterPro" id="IPR007818">
    <property type="entry name" value="SHI"/>
</dbReference>
<feature type="region of interest" description="Disordered" evidence="11">
    <location>
        <begin position="45"/>
        <end position="70"/>
    </location>
</feature>
<keyword evidence="3" id="KW-0217">Developmental protein</keyword>
<dbReference type="GO" id="GO:0003700">
    <property type="term" value="F:DNA-binding transcription factor activity"/>
    <property type="evidence" value="ECO:0007669"/>
    <property type="project" value="InterPro"/>
</dbReference>
<evidence type="ECO:0000256" key="10">
    <source>
        <dbReference type="ARBA" id="ARBA00023294"/>
    </source>
</evidence>
<dbReference type="GO" id="GO:0009734">
    <property type="term" value="P:auxin-activated signaling pathway"/>
    <property type="evidence" value="ECO:0007669"/>
    <property type="project" value="UniProtKB-KW"/>
</dbReference>
<dbReference type="NCBIfam" id="TIGR01623">
    <property type="entry name" value="put_zinc_LRP1"/>
    <property type="match status" value="1"/>
</dbReference>